<name>A0ABX8AXZ6_9BACT</name>
<accession>A0ABX8AXZ6</accession>
<organism evidence="2 3">
    <name type="scientific">Chloracidobacterium sp. N</name>
    <dbReference type="NCBI Taxonomy" id="2821540"/>
    <lineage>
        <taxon>Bacteria</taxon>
        <taxon>Pseudomonadati</taxon>
        <taxon>Acidobacteriota</taxon>
        <taxon>Terriglobia</taxon>
        <taxon>Terriglobales</taxon>
        <taxon>Acidobacteriaceae</taxon>
        <taxon>Chloracidobacterium</taxon>
        <taxon>Chloracidobacterium aggregatum</taxon>
    </lineage>
</organism>
<evidence type="ECO:0000313" key="2">
    <source>
        <dbReference type="EMBL" id="QUV93565.1"/>
    </source>
</evidence>
<dbReference type="EMBL" id="CP072642">
    <property type="protein sequence ID" value="QUV93565.1"/>
    <property type="molecule type" value="Genomic_DNA"/>
</dbReference>
<dbReference type="PIRSF" id="PIRSF010260">
    <property type="entry name" value="UCP010260"/>
    <property type="match status" value="1"/>
</dbReference>
<dbReference type="Pfam" id="PF09348">
    <property type="entry name" value="DUF1990"/>
    <property type="match status" value="1"/>
</dbReference>
<dbReference type="Proteomes" id="UP000677668">
    <property type="component" value="Chromosome 1"/>
</dbReference>
<dbReference type="PANTHER" id="PTHR34202:SF1">
    <property type="entry name" value="UPF0548 PROTEIN"/>
    <property type="match status" value="1"/>
</dbReference>
<keyword evidence="3" id="KW-1185">Reference proteome</keyword>
<dbReference type="InterPro" id="IPR018960">
    <property type="entry name" value="DUF1990"/>
</dbReference>
<reference evidence="2 3" key="1">
    <citation type="submission" date="2021-03" db="EMBL/GenBank/DDBJ databases">
        <title>Genomic and phenotypic characterization of Chloracidobacterium isolates provides evidence for multiple species.</title>
        <authorList>
            <person name="Saini M.K."/>
            <person name="Costas A.M.G."/>
            <person name="Tank M."/>
            <person name="Bryant D.A."/>
        </authorList>
    </citation>
    <scope>NUCLEOTIDE SEQUENCE [LARGE SCALE GENOMIC DNA]</scope>
    <source>
        <strain evidence="2 3">N</strain>
    </source>
</reference>
<proteinExistence type="predicted"/>
<evidence type="ECO:0000259" key="1">
    <source>
        <dbReference type="Pfam" id="PF09348"/>
    </source>
</evidence>
<dbReference type="PANTHER" id="PTHR34202">
    <property type="entry name" value="UPF0548 PROTEIN"/>
    <property type="match status" value="1"/>
</dbReference>
<gene>
    <name evidence="2" type="ORF">J8C05_09325</name>
</gene>
<dbReference type="InterPro" id="IPR014457">
    <property type="entry name" value="UCP010260"/>
</dbReference>
<sequence length="197" mass="22122">MFLFTPPTAEQLKTFLESQTRQPLTYTAEGATRLAAALPDGYTVDHRRVALGSGETVFRRACAALRRWEMFNLGWLTCHPRATPIEAGQVVAIVPWHFGFWSLNACRIVYVIAEERRFGFGYGTLPAHVESGEERFLIEWEASTDTVAYDILAFSRPAHPLTQLAYPVTRLFQWRFAADSGRAMRRAVVAGEGIPEG</sequence>
<feature type="domain" description="DUF1990" evidence="1">
    <location>
        <begin position="25"/>
        <end position="183"/>
    </location>
</feature>
<evidence type="ECO:0000313" key="3">
    <source>
        <dbReference type="Proteomes" id="UP000677668"/>
    </source>
</evidence>
<dbReference type="RefSeq" id="WP_211421935.1">
    <property type="nucleotide sequence ID" value="NZ_CP072642.1"/>
</dbReference>
<protein>
    <submittedName>
        <fullName evidence="2">DUF1990 domain-containing protein</fullName>
    </submittedName>
</protein>